<organism evidence="1 2">
    <name type="scientific">Strongylus vulgaris</name>
    <name type="common">Blood worm</name>
    <dbReference type="NCBI Taxonomy" id="40348"/>
    <lineage>
        <taxon>Eukaryota</taxon>
        <taxon>Metazoa</taxon>
        <taxon>Ecdysozoa</taxon>
        <taxon>Nematoda</taxon>
        <taxon>Chromadorea</taxon>
        <taxon>Rhabditida</taxon>
        <taxon>Rhabditina</taxon>
        <taxon>Rhabditomorpha</taxon>
        <taxon>Strongyloidea</taxon>
        <taxon>Strongylidae</taxon>
        <taxon>Strongylus</taxon>
    </lineage>
</organism>
<evidence type="ECO:0000313" key="1">
    <source>
        <dbReference type="EMBL" id="VDM79439.1"/>
    </source>
</evidence>
<dbReference type="Proteomes" id="UP000270094">
    <property type="component" value="Unassembled WGS sequence"/>
</dbReference>
<sequence>MENDSGKADEELLEIEVFPGYFHIKGSYSLVIHRGDPLGELLSEVHAKGSASSMDFSITSKLRRLLVQCFKQKNRPAIEGGGFFMS</sequence>
<evidence type="ECO:0000313" key="2">
    <source>
        <dbReference type="Proteomes" id="UP000270094"/>
    </source>
</evidence>
<dbReference type="EMBL" id="UYYB01105130">
    <property type="protein sequence ID" value="VDM79439.1"/>
    <property type="molecule type" value="Genomic_DNA"/>
</dbReference>
<keyword evidence="2" id="KW-1185">Reference proteome</keyword>
<proteinExistence type="predicted"/>
<accession>A0A3P7JHT1</accession>
<dbReference type="AlphaFoldDB" id="A0A3P7JHT1"/>
<reference evidence="1 2" key="1">
    <citation type="submission" date="2018-11" db="EMBL/GenBank/DDBJ databases">
        <authorList>
            <consortium name="Pathogen Informatics"/>
        </authorList>
    </citation>
    <scope>NUCLEOTIDE SEQUENCE [LARGE SCALE GENOMIC DNA]</scope>
</reference>
<gene>
    <name evidence="1" type="ORF">SVUK_LOCUS14437</name>
</gene>
<dbReference type="OrthoDB" id="5832950at2759"/>
<protein>
    <submittedName>
        <fullName evidence="1">Uncharacterized protein</fullName>
    </submittedName>
</protein>
<name>A0A3P7JHT1_STRVU</name>